<dbReference type="Gene3D" id="3.40.50.300">
    <property type="entry name" value="P-loop containing nucleotide triphosphate hydrolases"/>
    <property type="match status" value="1"/>
</dbReference>
<evidence type="ECO:0000313" key="2">
    <source>
        <dbReference type="EMBL" id="CRL41773.1"/>
    </source>
</evidence>
<dbReference type="Proteomes" id="UP000049472">
    <property type="component" value="Unassembled WGS sequence"/>
</dbReference>
<dbReference type="AlphaFoldDB" id="A0A0M6WY84"/>
<evidence type="ECO:0000259" key="1">
    <source>
        <dbReference type="Pfam" id="PF13521"/>
    </source>
</evidence>
<evidence type="ECO:0000313" key="3">
    <source>
        <dbReference type="Proteomes" id="UP000049472"/>
    </source>
</evidence>
<feature type="domain" description="NadR/Ttd14 AAA" evidence="1">
    <location>
        <begin position="2"/>
        <end position="176"/>
    </location>
</feature>
<reference evidence="3" key="1">
    <citation type="submission" date="2015-05" db="EMBL/GenBank/DDBJ databases">
        <authorList>
            <consortium name="Pathogen Informatics"/>
        </authorList>
    </citation>
    <scope>NUCLEOTIDE SEQUENCE [LARGE SCALE GENOMIC DNA]</scope>
    <source>
        <strain evidence="3">T1-815</strain>
    </source>
</reference>
<organism evidence="2 3">
    <name type="scientific">Agathobacter rectalis</name>
    <dbReference type="NCBI Taxonomy" id="39491"/>
    <lineage>
        <taxon>Bacteria</taxon>
        <taxon>Bacillati</taxon>
        <taxon>Bacillota</taxon>
        <taxon>Clostridia</taxon>
        <taxon>Lachnospirales</taxon>
        <taxon>Lachnospiraceae</taxon>
        <taxon>Agathobacter</taxon>
    </lineage>
</organism>
<dbReference type="Pfam" id="PF13521">
    <property type="entry name" value="AAA_28"/>
    <property type="match status" value="1"/>
</dbReference>
<gene>
    <name evidence="2" type="ORF">T1815_27761</name>
</gene>
<dbReference type="InterPro" id="IPR027417">
    <property type="entry name" value="P-loop_NTPase"/>
</dbReference>
<protein>
    <recommendedName>
        <fullName evidence="1">NadR/Ttd14 AAA domain-containing protein</fullName>
    </recommendedName>
</protein>
<dbReference type="InterPro" id="IPR038727">
    <property type="entry name" value="NadR/Ttd14_AAA_dom"/>
</dbReference>
<proteinExistence type="predicted"/>
<name>A0A0M6WY84_9FIRM</name>
<sequence length="199" mass="23414">MRIIIDGTVGCGKTSVILGESQRDSEHKRFLGLADLGYPVFTDLVINVIKHMRNSGINDPSQNWDIFFKIAVQHCINNYNNANVGTINFYDRGIYYLEIMAKRYGCMMPLEYDDFCSRFHYDNPVFIFEPIKSLDMTHPHSTDNKQKVYTWEDRVRQHHEIVKLYEKKGYETVIVPLKSDDPYRSNDYRVRFIKEQLGI</sequence>
<dbReference type="RefSeq" id="WP_055062651.1">
    <property type="nucleotide sequence ID" value="NZ_CVRQ01000053.1"/>
</dbReference>
<accession>A0A0M6WY84</accession>
<keyword evidence="3" id="KW-1185">Reference proteome</keyword>
<dbReference type="EMBL" id="CVRQ01000053">
    <property type="protein sequence ID" value="CRL41773.1"/>
    <property type="molecule type" value="Genomic_DNA"/>
</dbReference>